<dbReference type="GO" id="GO:0005829">
    <property type="term" value="C:cytosol"/>
    <property type="evidence" value="ECO:0007669"/>
    <property type="project" value="TreeGrafter"/>
</dbReference>
<evidence type="ECO:0000256" key="4">
    <source>
        <dbReference type="ARBA" id="ARBA00022723"/>
    </source>
</evidence>
<protein>
    <submittedName>
        <fullName evidence="11">Peroxidase</fullName>
    </submittedName>
</protein>
<dbReference type="InterPro" id="IPR006314">
    <property type="entry name" value="Dyp_peroxidase"/>
</dbReference>
<dbReference type="EMBL" id="CP011853">
    <property type="protein sequence ID" value="ALG83949.1"/>
    <property type="molecule type" value="Genomic_DNA"/>
</dbReference>
<keyword evidence="12" id="KW-1185">Reference proteome</keyword>
<accession>A0A0N9N7G6</accession>
<gene>
    <name evidence="11" type="ORF">ACH46_04770</name>
</gene>
<evidence type="ECO:0000259" key="9">
    <source>
        <dbReference type="Pfam" id="PF04261"/>
    </source>
</evidence>
<evidence type="ECO:0000256" key="2">
    <source>
        <dbReference type="ARBA" id="ARBA00022559"/>
    </source>
</evidence>
<evidence type="ECO:0000313" key="11">
    <source>
        <dbReference type="EMBL" id="ALG83949.1"/>
    </source>
</evidence>
<dbReference type="RefSeq" id="WP_062391913.1">
    <property type="nucleotide sequence ID" value="NZ_CP011853.1"/>
</dbReference>
<comment type="similarity">
    <text evidence="8">Belongs to the DyP-type peroxidase family.</text>
</comment>
<feature type="domain" description="Dyp-type peroxidase C-terminal" evidence="10">
    <location>
        <begin position="203"/>
        <end position="381"/>
    </location>
</feature>
<keyword evidence="7" id="KW-0408">Iron</keyword>
<comment type="cofactor">
    <cofactor evidence="1">
        <name>heme b</name>
        <dbReference type="ChEBI" id="CHEBI:60344"/>
    </cofactor>
</comment>
<dbReference type="Pfam" id="PF04261">
    <property type="entry name" value="Dyp_perox_N"/>
    <property type="match status" value="1"/>
</dbReference>
<dbReference type="NCBIfam" id="TIGR01413">
    <property type="entry name" value="Dyp_perox_fam"/>
    <property type="match status" value="1"/>
</dbReference>
<dbReference type="InterPro" id="IPR048328">
    <property type="entry name" value="Dyp_perox_C"/>
</dbReference>
<proteinExistence type="inferred from homology"/>
<evidence type="ECO:0000256" key="8">
    <source>
        <dbReference type="ARBA" id="ARBA00025737"/>
    </source>
</evidence>
<dbReference type="KEGG" id="goq:ACH46_04770"/>
<dbReference type="SUPFAM" id="SSF54909">
    <property type="entry name" value="Dimeric alpha+beta barrel"/>
    <property type="match status" value="1"/>
</dbReference>
<name>A0A0N9N7G6_9ACTN</name>
<evidence type="ECO:0000256" key="5">
    <source>
        <dbReference type="ARBA" id="ARBA00022729"/>
    </source>
</evidence>
<dbReference type="PANTHER" id="PTHR30521:SF4">
    <property type="entry name" value="DEFERROCHELATASE"/>
    <property type="match status" value="1"/>
</dbReference>
<feature type="domain" description="Dyp-type peroxidase N-terminal" evidence="9">
    <location>
        <begin position="50"/>
        <end position="193"/>
    </location>
</feature>
<dbReference type="GO" id="GO:0004601">
    <property type="term" value="F:peroxidase activity"/>
    <property type="evidence" value="ECO:0007669"/>
    <property type="project" value="UniProtKB-KW"/>
</dbReference>
<reference evidence="11 12" key="2">
    <citation type="journal article" date="2017" name="Int. J. Syst. Evol. Microbiol.">
        <title>Gordonia phthalatica sp. nov., a di-n-butyl phthalate-degrading bacterium isolated from activated sludge.</title>
        <authorList>
            <person name="Jin D."/>
            <person name="Kong X."/>
            <person name="Jia M."/>
            <person name="Yu X."/>
            <person name="Wang X."/>
            <person name="Zhuang X."/>
            <person name="Deng Y."/>
            <person name="Bai Z."/>
        </authorList>
    </citation>
    <scope>NUCLEOTIDE SEQUENCE [LARGE SCALE GENOMIC DNA]</scope>
    <source>
        <strain evidence="11 12">QH-11</strain>
    </source>
</reference>
<dbReference type="PATRIC" id="fig|1136941.3.peg.968"/>
<dbReference type="InterPro" id="IPR048327">
    <property type="entry name" value="Dyp_perox_N"/>
</dbReference>
<evidence type="ECO:0000256" key="3">
    <source>
        <dbReference type="ARBA" id="ARBA00022617"/>
    </source>
</evidence>
<evidence type="ECO:0000313" key="12">
    <source>
        <dbReference type="Proteomes" id="UP000063789"/>
    </source>
</evidence>
<evidence type="ECO:0000259" key="10">
    <source>
        <dbReference type="Pfam" id="PF20628"/>
    </source>
</evidence>
<dbReference type="Pfam" id="PF20628">
    <property type="entry name" value="Dyp_perox_C"/>
    <property type="match status" value="1"/>
</dbReference>
<keyword evidence="4" id="KW-0479">Metal-binding</keyword>
<keyword evidence="2 11" id="KW-0575">Peroxidase</keyword>
<organism evidence="11 12">
    <name type="scientific">Gordonia phthalatica</name>
    <dbReference type="NCBI Taxonomy" id="1136941"/>
    <lineage>
        <taxon>Bacteria</taxon>
        <taxon>Bacillati</taxon>
        <taxon>Actinomycetota</taxon>
        <taxon>Actinomycetes</taxon>
        <taxon>Mycobacteriales</taxon>
        <taxon>Gordoniaceae</taxon>
        <taxon>Gordonia</taxon>
    </lineage>
</organism>
<dbReference type="AlphaFoldDB" id="A0A0N9N7G6"/>
<dbReference type="Proteomes" id="UP000063789">
    <property type="component" value="Chromosome"/>
</dbReference>
<reference evidence="12" key="1">
    <citation type="submission" date="2015-06" db="EMBL/GenBank/DDBJ databases">
        <title>Complete genome sequence and metabolic analysis of phthalate degradation pathway in Gordonia sp. QH-11.</title>
        <authorList>
            <person name="Jin D."/>
            <person name="Kong X."/>
            <person name="Bai Z."/>
        </authorList>
    </citation>
    <scope>NUCLEOTIDE SEQUENCE [LARGE SCALE GENOMIC DNA]</scope>
    <source>
        <strain evidence="12">QH-11</strain>
    </source>
</reference>
<dbReference type="InterPro" id="IPR011008">
    <property type="entry name" value="Dimeric_a/b-barrel"/>
</dbReference>
<dbReference type="PANTHER" id="PTHR30521">
    <property type="entry name" value="DEFERROCHELATASE/PEROXIDASE"/>
    <property type="match status" value="1"/>
</dbReference>
<keyword evidence="3" id="KW-0349">Heme</keyword>
<dbReference type="OrthoDB" id="9781066at2"/>
<keyword evidence="5" id="KW-0732">Signal</keyword>
<dbReference type="GO" id="GO:0020037">
    <property type="term" value="F:heme binding"/>
    <property type="evidence" value="ECO:0007669"/>
    <property type="project" value="InterPro"/>
</dbReference>
<dbReference type="STRING" id="1136941.ACH46_04770"/>
<sequence length="405" mass="43517">MTPPLVSRRAVLVGGAGLAGLGIGAATVGLTREPDVAPGSGTLPFYGARQSGITTPPTAHAQYIGLDLVDPADVPTLQGVLNLWTQDAARLTQAQPSLSDTEPELATLAGNLTATVGVGDRIFRAPALTRLRPSWLQPLPSFSIDRLDPRWGQTDLLLSLASDDPVVLAHATRMLTASVRRSVRVRWVQRGFRNSPGMTTGTMRNLFGQVDGTVQPASDTYDNLLWDDGAEQSWMADGTSLVLRRISMNMDTWEAIDRRGRELSMGRTLDTGAPLTGTDEFDDPVFSATRGGIPVIPASSHIARAHRRHDREQFLRRAYNYDDPPEPGSADTSNSGLLFAAYQRNPVTQYVPVQQRLADHDDLNTWTTPIGSAVYAMLPGATESRPLGASLFDAAGRGSGGAPQK</sequence>
<evidence type="ECO:0000256" key="6">
    <source>
        <dbReference type="ARBA" id="ARBA00023002"/>
    </source>
</evidence>
<dbReference type="GO" id="GO:0046872">
    <property type="term" value="F:metal ion binding"/>
    <property type="evidence" value="ECO:0007669"/>
    <property type="project" value="UniProtKB-KW"/>
</dbReference>
<keyword evidence="6" id="KW-0560">Oxidoreductase</keyword>
<dbReference type="PROSITE" id="PS51404">
    <property type="entry name" value="DYP_PEROXIDASE"/>
    <property type="match status" value="1"/>
</dbReference>
<evidence type="ECO:0000256" key="1">
    <source>
        <dbReference type="ARBA" id="ARBA00001970"/>
    </source>
</evidence>
<evidence type="ECO:0000256" key="7">
    <source>
        <dbReference type="ARBA" id="ARBA00023004"/>
    </source>
</evidence>